<accession>A0A7W4YZV8</accession>
<feature type="region of interest" description="Disordered" evidence="1">
    <location>
        <begin position="1"/>
        <end position="28"/>
    </location>
</feature>
<gene>
    <name evidence="2" type="ORF">FHU40_000964</name>
</gene>
<dbReference type="RefSeq" id="WP_183591092.1">
    <property type="nucleotide sequence ID" value="NZ_JACHWR010000001.1"/>
</dbReference>
<dbReference type="EMBL" id="JACHWR010000001">
    <property type="protein sequence ID" value="MBB3041163.1"/>
    <property type="molecule type" value="Genomic_DNA"/>
</dbReference>
<keyword evidence="3" id="KW-1185">Reference proteome</keyword>
<evidence type="ECO:0000313" key="2">
    <source>
        <dbReference type="EMBL" id="MBB3041163.1"/>
    </source>
</evidence>
<reference evidence="2 3" key="1">
    <citation type="submission" date="2020-08" db="EMBL/GenBank/DDBJ databases">
        <title>Sequencing the genomes of 1000 actinobacteria strains.</title>
        <authorList>
            <person name="Klenk H.-P."/>
        </authorList>
    </citation>
    <scope>NUCLEOTIDE SEQUENCE [LARGE SCALE GENOMIC DNA]</scope>
    <source>
        <strain evidence="2 3">DSM 105498</strain>
    </source>
</reference>
<protein>
    <submittedName>
        <fullName evidence="2">Uncharacterized protein</fullName>
    </submittedName>
</protein>
<comment type="caution">
    <text evidence="2">The sequence shown here is derived from an EMBL/GenBank/DDBJ whole genome shotgun (WGS) entry which is preliminary data.</text>
</comment>
<evidence type="ECO:0000313" key="3">
    <source>
        <dbReference type="Proteomes" id="UP000589626"/>
    </source>
</evidence>
<proteinExistence type="predicted"/>
<sequence length="97" mass="10470">MTESSQGGSRVGKPAQPQTTDHIAGADNMVEPDAWLHSAPVGRITVAREMGVQYLAFCGRWAWPKPRAVIRIRTAADTADVCPNCRPSVIARLEAQA</sequence>
<organism evidence="2 3">
    <name type="scientific">Nocardioides soli</name>
    <dbReference type="NCBI Taxonomy" id="1036020"/>
    <lineage>
        <taxon>Bacteria</taxon>
        <taxon>Bacillati</taxon>
        <taxon>Actinomycetota</taxon>
        <taxon>Actinomycetes</taxon>
        <taxon>Propionibacteriales</taxon>
        <taxon>Nocardioidaceae</taxon>
        <taxon>Nocardioides</taxon>
    </lineage>
</organism>
<name>A0A7W4YZV8_9ACTN</name>
<dbReference type="Proteomes" id="UP000589626">
    <property type="component" value="Unassembled WGS sequence"/>
</dbReference>
<evidence type="ECO:0000256" key="1">
    <source>
        <dbReference type="SAM" id="MobiDB-lite"/>
    </source>
</evidence>
<dbReference type="AlphaFoldDB" id="A0A7W4YZV8"/>